<organism evidence="2 3">
    <name type="scientific">Algoriphagus faecimaris</name>
    <dbReference type="NCBI Taxonomy" id="686796"/>
    <lineage>
        <taxon>Bacteria</taxon>
        <taxon>Pseudomonadati</taxon>
        <taxon>Bacteroidota</taxon>
        <taxon>Cytophagia</taxon>
        <taxon>Cytophagales</taxon>
        <taxon>Cyclobacteriaceae</taxon>
        <taxon>Algoriphagus</taxon>
    </lineage>
</organism>
<dbReference type="InterPro" id="IPR038607">
    <property type="entry name" value="PhoD-like_sf"/>
</dbReference>
<evidence type="ECO:0000313" key="2">
    <source>
        <dbReference type="EMBL" id="SDD22798.1"/>
    </source>
</evidence>
<proteinExistence type="predicted"/>
<dbReference type="Proteomes" id="UP000199060">
    <property type="component" value="Unassembled WGS sequence"/>
</dbReference>
<accession>A0A1G6T195</accession>
<dbReference type="CDD" id="cd07389">
    <property type="entry name" value="MPP_PhoD"/>
    <property type="match status" value="1"/>
</dbReference>
<dbReference type="SUPFAM" id="SSF56300">
    <property type="entry name" value="Metallo-dependent phosphatases"/>
    <property type="match status" value="1"/>
</dbReference>
<feature type="domain" description="PhoD-like phosphatase metallophosphatase" evidence="1">
    <location>
        <begin position="56"/>
        <end position="285"/>
    </location>
</feature>
<gene>
    <name evidence="2" type="ORF">SAMN04488104_102012</name>
</gene>
<evidence type="ECO:0000259" key="1">
    <source>
        <dbReference type="Pfam" id="PF09423"/>
    </source>
</evidence>
<dbReference type="PANTHER" id="PTHR33987:SF1">
    <property type="entry name" value="CALCINEURIN-LIKE METALLO-PHOSPHOESTERASE SUPERFAMILY PROTEIN"/>
    <property type="match status" value="1"/>
</dbReference>
<dbReference type="PROSITE" id="PS51257">
    <property type="entry name" value="PROKAR_LIPOPROTEIN"/>
    <property type="match status" value="1"/>
</dbReference>
<dbReference type="EMBL" id="FNAC01000020">
    <property type="protein sequence ID" value="SDD22798.1"/>
    <property type="molecule type" value="Genomic_DNA"/>
</dbReference>
<dbReference type="STRING" id="686796.SAMN04488104_102012"/>
<name>A0A1G6T195_9BACT</name>
<dbReference type="InterPro" id="IPR018946">
    <property type="entry name" value="PhoD-like_MPP"/>
</dbReference>
<protein>
    <submittedName>
        <fullName evidence="2">Alkaline phosphatase D</fullName>
    </submittedName>
</protein>
<evidence type="ECO:0000313" key="3">
    <source>
        <dbReference type="Proteomes" id="UP000199060"/>
    </source>
</evidence>
<dbReference type="Pfam" id="PF09423">
    <property type="entry name" value="PhoD"/>
    <property type="match status" value="1"/>
</dbReference>
<dbReference type="Gene3D" id="3.60.21.70">
    <property type="entry name" value="PhoD-like phosphatase"/>
    <property type="match status" value="1"/>
</dbReference>
<sequence length="341" mass="39100">MLMKFLKTSLVFTALVWLSSCDTQKSVSGTESITTITFGSCNRQDAPQPLWEPILAENSDLWIWMGDNIYGDTHNMDTLRAKYARQKANPEYQRLRNSTPIIGVWDDHDYGINDGGKYYVQKKESQQLMLDFLDVPNNAPERKREGAYAAHVFGSGNQRVKVILLDARYHRDTLMRENRIYIPNEEGQILGEEQWKWLENELKTSEAEVNLIVSGVQFLPVDHVYEKWANFPNERERLLNLIASSGVSTPVLLSGDRHIAELMKLEDERFPNGLYEITSSGLTHTWSSVGEEENRFRIGELIAKLNYGLAEIDWQNRSIEFQVKGLNAETYASLTVPFSKN</sequence>
<dbReference type="PANTHER" id="PTHR33987">
    <property type="entry name" value="CALCINEURIN-LIKE METALLO-PHOSPHOESTERASE SUPERFAMILY PROTEIN"/>
    <property type="match status" value="1"/>
</dbReference>
<keyword evidence="3" id="KW-1185">Reference proteome</keyword>
<reference evidence="3" key="1">
    <citation type="submission" date="2016-10" db="EMBL/GenBank/DDBJ databases">
        <authorList>
            <person name="Varghese N."/>
            <person name="Submissions S."/>
        </authorList>
    </citation>
    <scope>NUCLEOTIDE SEQUENCE [LARGE SCALE GENOMIC DNA]</scope>
    <source>
        <strain evidence="3">DSM 23095</strain>
    </source>
</reference>
<dbReference type="InterPro" id="IPR029052">
    <property type="entry name" value="Metallo-depent_PP-like"/>
</dbReference>
<dbReference type="AlphaFoldDB" id="A0A1G6T195"/>